<name>A0A6V8Q5S0_9ACTN</name>
<accession>A0A6V8Q5S0</accession>
<comment type="caution">
    <text evidence="1">The sequence shown here is derived from an EMBL/GenBank/DDBJ whole genome shotgun (WGS) entry which is preliminary data.</text>
</comment>
<proteinExistence type="predicted"/>
<dbReference type="AlphaFoldDB" id="A0A6V8Q5S0"/>
<evidence type="ECO:0000313" key="1">
    <source>
        <dbReference type="EMBL" id="GFP39873.1"/>
    </source>
</evidence>
<evidence type="ECO:0000313" key="2">
    <source>
        <dbReference type="Proteomes" id="UP000569018"/>
    </source>
</evidence>
<dbReference type="RefSeq" id="WP_176227285.1">
    <property type="nucleotide sequence ID" value="NZ_BLRV01000306.1"/>
</dbReference>
<protein>
    <recommendedName>
        <fullName evidence="3">DUF4160 domain-containing protein</fullName>
    </recommendedName>
</protein>
<dbReference type="InterPro" id="IPR025427">
    <property type="entry name" value="DUF4160"/>
</dbReference>
<dbReference type="EMBL" id="BLSD01000101">
    <property type="protein sequence ID" value="GFP39873.1"/>
    <property type="molecule type" value="Genomic_DNA"/>
</dbReference>
<evidence type="ECO:0008006" key="3">
    <source>
        <dbReference type="Google" id="ProtNLM"/>
    </source>
</evidence>
<gene>
    <name evidence="1" type="ORF">HKBW3S47_01570</name>
</gene>
<organism evidence="1 2">
    <name type="scientific">Candidatus Hakubella thermalkaliphila</name>
    <dbReference type="NCBI Taxonomy" id="2754717"/>
    <lineage>
        <taxon>Bacteria</taxon>
        <taxon>Bacillati</taxon>
        <taxon>Actinomycetota</taxon>
        <taxon>Actinomycetota incertae sedis</taxon>
        <taxon>Candidatus Hakubellales</taxon>
        <taxon>Candidatus Hakubellaceae</taxon>
        <taxon>Candidatus Hakubella</taxon>
    </lineage>
</organism>
<sequence>MPTVKNIPGPYRFFFYSFDCNEPMHVHVQRERMVCKFWLEPVVLSNSHGFTSKELNNIREIIYNNRKKIMEAWYEHCGETSGSKD</sequence>
<dbReference type="Proteomes" id="UP000569018">
    <property type="component" value="Unassembled WGS sequence"/>
</dbReference>
<reference evidence="1 2" key="1">
    <citation type="journal article" date="2020" name="Front. Microbiol.">
        <title>Single-cell genomics of novel Actinobacteria with the Wood-Ljungdahl pathway discovered in a serpentinizing system.</title>
        <authorList>
            <person name="Merino N."/>
            <person name="Kawai M."/>
            <person name="Boyd E.S."/>
            <person name="Colman D.R."/>
            <person name="McGlynn S.E."/>
            <person name="Nealson K.H."/>
            <person name="Kurokawa K."/>
            <person name="Hongoh Y."/>
        </authorList>
    </citation>
    <scope>NUCLEOTIDE SEQUENCE [LARGE SCALE GENOMIC DNA]</scope>
    <source>
        <strain evidence="1 2">S47</strain>
    </source>
</reference>
<dbReference type="Pfam" id="PF13711">
    <property type="entry name" value="DUF4160"/>
    <property type="match status" value="1"/>
</dbReference>